<dbReference type="InterPro" id="IPR000914">
    <property type="entry name" value="SBP_5_dom"/>
</dbReference>
<dbReference type="PROSITE" id="PS51257">
    <property type="entry name" value="PROKAR_LIPOPROTEIN"/>
    <property type="match status" value="1"/>
</dbReference>
<protein>
    <recommendedName>
        <fullName evidence="5">Solute-binding protein family 5 domain-containing protein</fullName>
    </recommendedName>
</protein>
<comment type="similarity">
    <text evidence="1">Belongs to the bacterial solute-binding protein 5 family.</text>
</comment>
<dbReference type="Pfam" id="PF00496">
    <property type="entry name" value="SBP_bac_5"/>
    <property type="match status" value="1"/>
</dbReference>
<dbReference type="GO" id="GO:0015833">
    <property type="term" value="P:peptide transport"/>
    <property type="evidence" value="ECO:0007669"/>
    <property type="project" value="TreeGrafter"/>
</dbReference>
<keyword evidence="2" id="KW-0813">Transport</keyword>
<accession>A0A382NRL1</accession>
<dbReference type="InterPro" id="IPR039424">
    <property type="entry name" value="SBP_5"/>
</dbReference>
<dbReference type="Gene3D" id="3.90.76.10">
    <property type="entry name" value="Dipeptide-binding Protein, Domain 1"/>
    <property type="match status" value="1"/>
</dbReference>
<feature type="non-terminal residue" evidence="6">
    <location>
        <position position="154"/>
    </location>
</feature>
<evidence type="ECO:0000256" key="3">
    <source>
        <dbReference type="ARBA" id="ARBA00022729"/>
    </source>
</evidence>
<organism evidence="6">
    <name type="scientific">marine metagenome</name>
    <dbReference type="NCBI Taxonomy" id="408172"/>
    <lineage>
        <taxon>unclassified sequences</taxon>
        <taxon>metagenomes</taxon>
        <taxon>ecological metagenomes</taxon>
    </lineage>
</organism>
<feature type="region of interest" description="Disordered" evidence="4">
    <location>
        <begin position="30"/>
        <end position="49"/>
    </location>
</feature>
<evidence type="ECO:0000256" key="4">
    <source>
        <dbReference type="SAM" id="MobiDB-lite"/>
    </source>
</evidence>
<dbReference type="AlphaFoldDB" id="A0A382NRL1"/>
<evidence type="ECO:0000313" key="6">
    <source>
        <dbReference type="EMBL" id="SVC63270.1"/>
    </source>
</evidence>
<feature type="compositionally biased region" description="Low complexity" evidence="4">
    <location>
        <begin position="34"/>
        <end position="49"/>
    </location>
</feature>
<sequence length="154" mass="16040">MNSLLRGGTATIVLVLMSLVMLAACSSGGDDDATGATSPSTSAATAVPTAVPAPAAKPTVEKLVISDAIPSVESNNPWKLENPRTPYYMRPMYESLIGVDALTGEFVPQLATEFSVEPDGTSLRFILRKGVRFHGDNGEFTAADVVATHANSSA</sequence>
<dbReference type="GO" id="GO:1904680">
    <property type="term" value="F:peptide transmembrane transporter activity"/>
    <property type="evidence" value="ECO:0007669"/>
    <property type="project" value="TreeGrafter"/>
</dbReference>
<dbReference type="EMBL" id="UINC01101997">
    <property type="protein sequence ID" value="SVC63270.1"/>
    <property type="molecule type" value="Genomic_DNA"/>
</dbReference>
<feature type="domain" description="Solute-binding protein family 5" evidence="5">
    <location>
        <begin position="105"/>
        <end position="148"/>
    </location>
</feature>
<evidence type="ECO:0000259" key="5">
    <source>
        <dbReference type="Pfam" id="PF00496"/>
    </source>
</evidence>
<evidence type="ECO:0000256" key="2">
    <source>
        <dbReference type="ARBA" id="ARBA00022448"/>
    </source>
</evidence>
<proteinExistence type="inferred from homology"/>
<dbReference type="PANTHER" id="PTHR30290:SF9">
    <property type="entry name" value="OLIGOPEPTIDE-BINDING PROTEIN APPA"/>
    <property type="match status" value="1"/>
</dbReference>
<name>A0A382NRL1_9ZZZZ</name>
<dbReference type="PANTHER" id="PTHR30290">
    <property type="entry name" value="PERIPLASMIC BINDING COMPONENT OF ABC TRANSPORTER"/>
    <property type="match status" value="1"/>
</dbReference>
<dbReference type="SUPFAM" id="SSF53850">
    <property type="entry name" value="Periplasmic binding protein-like II"/>
    <property type="match status" value="1"/>
</dbReference>
<gene>
    <name evidence="6" type="ORF">METZ01_LOCUS316124</name>
</gene>
<evidence type="ECO:0000256" key="1">
    <source>
        <dbReference type="ARBA" id="ARBA00005695"/>
    </source>
</evidence>
<keyword evidence="3" id="KW-0732">Signal</keyword>
<reference evidence="6" key="1">
    <citation type="submission" date="2018-05" db="EMBL/GenBank/DDBJ databases">
        <authorList>
            <person name="Lanie J.A."/>
            <person name="Ng W.-L."/>
            <person name="Kazmierczak K.M."/>
            <person name="Andrzejewski T.M."/>
            <person name="Davidsen T.M."/>
            <person name="Wayne K.J."/>
            <person name="Tettelin H."/>
            <person name="Glass J.I."/>
            <person name="Rusch D."/>
            <person name="Podicherti R."/>
            <person name="Tsui H.-C.T."/>
            <person name="Winkler M.E."/>
        </authorList>
    </citation>
    <scope>NUCLEOTIDE SEQUENCE</scope>
</reference>